<dbReference type="InterPro" id="IPR019079">
    <property type="entry name" value="Capsule_synth_CapA"/>
</dbReference>
<dbReference type="EMBL" id="JBHTCH010000004">
    <property type="protein sequence ID" value="MFC7359545.1"/>
    <property type="molecule type" value="Genomic_DNA"/>
</dbReference>
<keyword evidence="5" id="KW-1185">Reference proteome</keyword>
<protein>
    <submittedName>
        <fullName evidence="4">CapA family protein</fullName>
    </submittedName>
</protein>
<comment type="similarity">
    <text evidence="1">Belongs to the CapA family.</text>
</comment>
<dbReference type="Gene3D" id="3.60.21.10">
    <property type="match status" value="1"/>
</dbReference>
<feature type="region of interest" description="Disordered" evidence="2">
    <location>
        <begin position="22"/>
        <end position="52"/>
    </location>
</feature>
<feature type="compositionally biased region" description="Low complexity" evidence="2">
    <location>
        <begin position="29"/>
        <end position="42"/>
    </location>
</feature>
<proteinExistence type="inferred from homology"/>
<organism evidence="4 5">
    <name type="scientific">Nocardioides astragali</name>
    <dbReference type="NCBI Taxonomy" id="1776736"/>
    <lineage>
        <taxon>Bacteria</taxon>
        <taxon>Bacillati</taxon>
        <taxon>Actinomycetota</taxon>
        <taxon>Actinomycetes</taxon>
        <taxon>Propionibacteriales</taxon>
        <taxon>Nocardioidaceae</taxon>
        <taxon>Nocardioides</taxon>
    </lineage>
</organism>
<name>A0ABW2N0I0_9ACTN</name>
<evidence type="ECO:0000313" key="4">
    <source>
        <dbReference type="EMBL" id="MFC7359545.1"/>
    </source>
</evidence>
<dbReference type="RefSeq" id="WP_255889648.1">
    <property type="nucleotide sequence ID" value="NZ_JAFMZM010000002.1"/>
</dbReference>
<dbReference type="CDD" id="cd07381">
    <property type="entry name" value="MPP_CapA"/>
    <property type="match status" value="1"/>
</dbReference>
<dbReference type="InterPro" id="IPR029052">
    <property type="entry name" value="Metallo-depent_PP-like"/>
</dbReference>
<dbReference type="PROSITE" id="PS51257">
    <property type="entry name" value="PROKAR_LIPOPROTEIN"/>
    <property type="match status" value="1"/>
</dbReference>
<evidence type="ECO:0000256" key="1">
    <source>
        <dbReference type="ARBA" id="ARBA00005662"/>
    </source>
</evidence>
<accession>A0ABW2N0I0</accession>
<gene>
    <name evidence="4" type="ORF">ACFQO6_04630</name>
</gene>
<dbReference type="SUPFAM" id="SSF56300">
    <property type="entry name" value="Metallo-dependent phosphatases"/>
    <property type="match status" value="1"/>
</dbReference>
<dbReference type="Proteomes" id="UP001596524">
    <property type="component" value="Unassembled WGS sequence"/>
</dbReference>
<evidence type="ECO:0000256" key="2">
    <source>
        <dbReference type="SAM" id="MobiDB-lite"/>
    </source>
</evidence>
<dbReference type="SMART" id="SM00854">
    <property type="entry name" value="PGA_cap"/>
    <property type="match status" value="1"/>
</dbReference>
<feature type="domain" description="Capsule synthesis protein CapA" evidence="3">
    <location>
        <begin position="56"/>
        <end position="305"/>
    </location>
</feature>
<dbReference type="PANTHER" id="PTHR33393:SF13">
    <property type="entry name" value="PGA BIOSYNTHESIS PROTEIN CAPA"/>
    <property type="match status" value="1"/>
</dbReference>
<sequence>MPSWVRWCPVVLALALTGCIQTEDRRSSHTPSPTPSATSTSPSPEPKQPPRREPVRLAFAGDIHFEGVLADRLRDPSTALAPATAALAAADLAIVNLETSVGTGGSPEPGKRFTFSAGREAFDALTHAGVDVASMANNHALDFGRARLPSTMRAVRAAGEADPPLSVIGIGSDQQQAFLPALTEVGDTVVATLAASLADQDPTADPTGHWAATRTRSGIADATAPSRLLSAVRHADETADVVVVYLHWGIQGESCPSPDQRRIAGRLVGAGADVVVGSHAHQLQGDGRLQEGYVAYGLGNFAWYSPGTGATSRTGVLTLTVRPPAARSGRARVVRSSWWPAAIGTDGLPAALAGDAAAEFRAERQDLRECSGLTR</sequence>
<dbReference type="InterPro" id="IPR052169">
    <property type="entry name" value="CW_Biosynth-Accessory"/>
</dbReference>
<dbReference type="PANTHER" id="PTHR33393">
    <property type="entry name" value="POLYGLUTAMINE SYNTHESIS ACCESSORY PROTEIN RV0574C-RELATED"/>
    <property type="match status" value="1"/>
</dbReference>
<comment type="caution">
    <text evidence="4">The sequence shown here is derived from an EMBL/GenBank/DDBJ whole genome shotgun (WGS) entry which is preliminary data.</text>
</comment>
<evidence type="ECO:0000313" key="5">
    <source>
        <dbReference type="Proteomes" id="UP001596524"/>
    </source>
</evidence>
<reference evidence="5" key="1">
    <citation type="journal article" date="2019" name="Int. J. Syst. Evol. Microbiol.">
        <title>The Global Catalogue of Microorganisms (GCM) 10K type strain sequencing project: providing services to taxonomists for standard genome sequencing and annotation.</title>
        <authorList>
            <consortium name="The Broad Institute Genomics Platform"/>
            <consortium name="The Broad Institute Genome Sequencing Center for Infectious Disease"/>
            <person name="Wu L."/>
            <person name="Ma J."/>
        </authorList>
    </citation>
    <scope>NUCLEOTIDE SEQUENCE [LARGE SCALE GENOMIC DNA]</scope>
    <source>
        <strain evidence="5">FCH27</strain>
    </source>
</reference>
<evidence type="ECO:0000259" key="3">
    <source>
        <dbReference type="SMART" id="SM00854"/>
    </source>
</evidence>
<dbReference type="Pfam" id="PF09587">
    <property type="entry name" value="PGA_cap"/>
    <property type="match status" value="1"/>
</dbReference>